<dbReference type="VEuPathDB" id="TrichDB:TRFO_11844"/>
<dbReference type="GeneID" id="94830971"/>
<dbReference type="EMBL" id="MLAK01001404">
    <property type="protein sequence ID" value="OHS93419.1"/>
    <property type="molecule type" value="Genomic_DNA"/>
</dbReference>
<comment type="caution">
    <text evidence="1">The sequence shown here is derived from an EMBL/GenBank/DDBJ whole genome shotgun (WGS) entry which is preliminary data.</text>
</comment>
<dbReference type="Proteomes" id="UP000179807">
    <property type="component" value="Unassembled WGS sequence"/>
</dbReference>
<evidence type="ECO:0000313" key="1">
    <source>
        <dbReference type="EMBL" id="OHS93419.1"/>
    </source>
</evidence>
<keyword evidence="2" id="KW-1185">Reference proteome</keyword>
<reference evidence="1" key="1">
    <citation type="submission" date="2016-10" db="EMBL/GenBank/DDBJ databases">
        <authorList>
            <person name="Benchimol M."/>
            <person name="Almeida L.G."/>
            <person name="Vasconcelos A.T."/>
            <person name="Perreira-Neves A."/>
            <person name="Rosa I.A."/>
            <person name="Tasca T."/>
            <person name="Bogo M.R."/>
            <person name="de Souza W."/>
        </authorList>
    </citation>
    <scope>NUCLEOTIDE SEQUENCE [LARGE SCALE GENOMIC DNA]</scope>
    <source>
        <strain evidence="1">K</strain>
    </source>
</reference>
<gene>
    <name evidence="1" type="ORF">TRFO_11844</name>
</gene>
<organism evidence="1 2">
    <name type="scientific">Tritrichomonas foetus</name>
    <dbReference type="NCBI Taxonomy" id="1144522"/>
    <lineage>
        <taxon>Eukaryota</taxon>
        <taxon>Metamonada</taxon>
        <taxon>Parabasalia</taxon>
        <taxon>Tritrichomonadida</taxon>
        <taxon>Tritrichomonadidae</taxon>
        <taxon>Tritrichomonas</taxon>
    </lineage>
</organism>
<dbReference type="OrthoDB" id="10650336at2759"/>
<protein>
    <submittedName>
        <fullName evidence="1">Uncharacterized protein</fullName>
    </submittedName>
</protein>
<accession>A0A1J4J6Y6</accession>
<dbReference type="RefSeq" id="XP_068346556.1">
    <property type="nucleotide sequence ID" value="XM_068496267.1"/>
</dbReference>
<proteinExistence type="predicted"/>
<sequence length="636" mass="73172">MKWQSLIKILLTKSQKVKTCIMAFFCEELDFYNPLWSLKNNCHIFNLVNFVSKFNLYLAISNVLLFRKMDSSNPLSAIFTDIEKYLANNEENLKKFRLLKADFEEHTKEDSDIFTQILELIQDNENLHSAFLEAKSLFGLTESPVDLISEFTSFFTKSLSESTDLIPRLIRITSLLVENFISFDFYSYFINQICPENSFGEYLQRIKVCLDSNQQQLKNKTLPNIKIDKDFIIERNPSLVTKLFVSIPFLFPEEAQQLSVLKCLKLYGLQFTPYLSAFTWLSSLNEFFAQQFELLVTQKKLSASEFIPSNVFSELLQNFTEMQIMWAFDPDFYNILKKQPKFVAKSALQLNNERILTKNKNLDKHVAKAAPYIAEMQSIKFFTTLKAAGVAIRSGQSIMSTIPEGVIEAVFGQNCQLDKNDKFYQVLFQKCYEYGAEATQNYISILKHNFSELNPSTPDGRTAFHKLMRPSTVLKNIVFSGAVLETPKSQILNLTFEVAHKTVSHFSNLTAKYEKLVNAIKNAGKFDVDDSAILAIYYFMELGRLISEVDSSKYDVVKKIPDLIFKEPSPLKDFEMEPIANVDIILKNFAQYLHKADEIQFYDRSSPTFHKDFVFHLDVGQNVVVSKGIVNSLIKS</sequence>
<name>A0A1J4J6Y6_9EUKA</name>
<dbReference type="AlphaFoldDB" id="A0A1J4J6Y6"/>
<evidence type="ECO:0000313" key="2">
    <source>
        <dbReference type="Proteomes" id="UP000179807"/>
    </source>
</evidence>